<accession>A0ACC0JW09</accession>
<reference evidence="1 2" key="1">
    <citation type="journal article" date="2022" name="Genome Biol. Evol.">
        <title>The Spruce Budworm Genome: Reconstructing the Evolutionary History of Antifreeze Proteins.</title>
        <authorList>
            <person name="Beliveau C."/>
            <person name="Gagne P."/>
            <person name="Picq S."/>
            <person name="Vernygora O."/>
            <person name="Keeling C.I."/>
            <person name="Pinkney K."/>
            <person name="Doucet D."/>
            <person name="Wen F."/>
            <person name="Johnston J.S."/>
            <person name="Maaroufi H."/>
            <person name="Boyle B."/>
            <person name="Laroche J."/>
            <person name="Dewar K."/>
            <person name="Juretic N."/>
            <person name="Blackburn G."/>
            <person name="Nisole A."/>
            <person name="Brunet B."/>
            <person name="Brandao M."/>
            <person name="Lumley L."/>
            <person name="Duan J."/>
            <person name="Quan G."/>
            <person name="Lucarotti C.J."/>
            <person name="Roe A.D."/>
            <person name="Sperling F.A.H."/>
            <person name="Levesque R.C."/>
            <person name="Cusson M."/>
        </authorList>
    </citation>
    <scope>NUCLEOTIDE SEQUENCE [LARGE SCALE GENOMIC DNA]</scope>
    <source>
        <strain evidence="1">Glfc:IPQL:Cfum</strain>
    </source>
</reference>
<sequence>MSNTFSAMAYFVLVTFDDGVNVININTYRNDLYNRLNTNGCPAGTTSSSTMNTPTIKLSTSSITVTPQTYWAEATYDDMKLEFGDQRIQMSHFANIPYDEIKVCQPKHLSNYRNPYPVPPMTGNASFQVMKDFGLTYDCTWPTINQLDPGLWPYTLDYESTQECTVPPCPTASIPGVWTLPMVSWLDLNGAACAMVDSCFAVPPLNDEDAWFNFIVTNFERHYLGNRSPFGFYVHEWYVAERINPRCQPCLR</sequence>
<dbReference type="EMBL" id="CM046103">
    <property type="protein sequence ID" value="KAI8428375.1"/>
    <property type="molecule type" value="Genomic_DNA"/>
</dbReference>
<evidence type="ECO:0000313" key="1">
    <source>
        <dbReference type="EMBL" id="KAI8428375.1"/>
    </source>
</evidence>
<proteinExistence type="predicted"/>
<name>A0ACC0JW09_CHOFU</name>
<gene>
    <name evidence="1" type="ORF">MSG28_002560</name>
</gene>
<protein>
    <submittedName>
        <fullName evidence="1">Uncharacterized protein</fullName>
    </submittedName>
</protein>
<comment type="caution">
    <text evidence="1">The sequence shown here is derived from an EMBL/GenBank/DDBJ whole genome shotgun (WGS) entry which is preliminary data.</text>
</comment>
<keyword evidence="2" id="KW-1185">Reference proteome</keyword>
<organism evidence="1 2">
    <name type="scientific">Choristoneura fumiferana</name>
    <name type="common">Spruce budworm moth</name>
    <name type="synonym">Archips fumiferana</name>
    <dbReference type="NCBI Taxonomy" id="7141"/>
    <lineage>
        <taxon>Eukaryota</taxon>
        <taxon>Metazoa</taxon>
        <taxon>Ecdysozoa</taxon>
        <taxon>Arthropoda</taxon>
        <taxon>Hexapoda</taxon>
        <taxon>Insecta</taxon>
        <taxon>Pterygota</taxon>
        <taxon>Neoptera</taxon>
        <taxon>Endopterygota</taxon>
        <taxon>Lepidoptera</taxon>
        <taxon>Glossata</taxon>
        <taxon>Ditrysia</taxon>
        <taxon>Tortricoidea</taxon>
        <taxon>Tortricidae</taxon>
        <taxon>Tortricinae</taxon>
        <taxon>Choristoneura</taxon>
    </lineage>
</organism>
<dbReference type="Proteomes" id="UP001064048">
    <property type="component" value="Chromosome 3"/>
</dbReference>
<evidence type="ECO:0000313" key="2">
    <source>
        <dbReference type="Proteomes" id="UP001064048"/>
    </source>
</evidence>